<proteinExistence type="predicted"/>
<evidence type="ECO:0000256" key="3">
    <source>
        <dbReference type="ARBA" id="ARBA00023239"/>
    </source>
</evidence>
<gene>
    <name evidence="6" type="ORF">SMD11_0258</name>
</gene>
<evidence type="ECO:0000313" key="6">
    <source>
        <dbReference type="EMBL" id="ARZ65924.1"/>
    </source>
</evidence>
<dbReference type="Gene3D" id="3.40.50.1100">
    <property type="match status" value="2"/>
</dbReference>
<evidence type="ECO:0000313" key="7">
    <source>
        <dbReference type="Proteomes" id="UP000195755"/>
    </source>
</evidence>
<dbReference type="KEGG" id="salj:SMD11_0258"/>
<dbReference type="Pfam" id="PF00291">
    <property type="entry name" value="PALP"/>
    <property type="match status" value="1"/>
</dbReference>
<dbReference type="GO" id="GO:0009097">
    <property type="term" value="P:isoleucine biosynthetic process"/>
    <property type="evidence" value="ECO:0007669"/>
    <property type="project" value="TreeGrafter"/>
</dbReference>
<dbReference type="PANTHER" id="PTHR48078">
    <property type="entry name" value="THREONINE DEHYDRATASE, MITOCHONDRIAL-RELATED"/>
    <property type="match status" value="1"/>
</dbReference>
<feature type="domain" description="Tryptophan synthase beta chain-like PALP" evidence="5">
    <location>
        <begin position="197"/>
        <end position="472"/>
    </location>
</feature>
<dbReference type="AlphaFoldDB" id="A0A1Z2KV45"/>
<evidence type="ECO:0000256" key="4">
    <source>
        <dbReference type="SAM" id="MobiDB-lite"/>
    </source>
</evidence>
<dbReference type="InterPro" id="IPR050147">
    <property type="entry name" value="Ser/Thr_Dehydratase"/>
</dbReference>
<dbReference type="InterPro" id="IPR001926">
    <property type="entry name" value="TrpB-like_PALP"/>
</dbReference>
<sequence length="487" mass="50539">MSRTALDPLLTAVDAPAGFIHRHPADLAVDALSAVRVPGFPGHRTCVRQADRAPVPAGRRPCDTPDASRPTDGQHRKMSGCRPETPERCRQAGLRPGLGGGPTPTPASRRAARPRPVRRRSASASPLAPTTAGRAHRLPRPSPRRSKEVHQLTYGDITAAADRIAGRVRTVALAPVEPDAIRAARHGDGPGLPGDRPEESCEVWLALEFMQHTGSFKARGARNFLQAHHDAGTLPAAGVTIASGGNAGLACAWAARQQGVTATVFLPTTAPAVKVAKLRGYGADVRLVGTEYAEALAACEDFAGTTGALASHAYDHPLIAAGAGTLLEEIRRQVPGLDTVVVSVGGGGLFAGVATAARHHGIRTVAVEPENCRALNAALEAGRPVDVPVDSVAADSLGARRVSAMALHAARQDGVRSVLVPDAEIVRARQALWDDHKVAVEHAAATALAALTSPGRGYRPGGGERIAVVLCGSNTDPADLVRRTSGS</sequence>
<dbReference type="GO" id="GO:0006565">
    <property type="term" value="P:L-serine catabolic process"/>
    <property type="evidence" value="ECO:0007669"/>
    <property type="project" value="TreeGrafter"/>
</dbReference>
<keyword evidence="3" id="KW-0456">Lyase</keyword>
<dbReference type="InterPro" id="IPR036052">
    <property type="entry name" value="TrpB-like_PALP_sf"/>
</dbReference>
<dbReference type="PROSITE" id="PS00165">
    <property type="entry name" value="DEHYDRATASE_SER_THR"/>
    <property type="match status" value="1"/>
</dbReference>
<evidence type="ECO:0000259" key="5">
    <source>
        <dbReference type="Pfam" id="PF00291"/>
    </source>
</evidence>
<dbReference type="GO" id="GO:0030170">
    <property type="term" value="F:pyridoxal phosphate binding"/>
    <property type="evidence" value="ECO:0007669"/>
    <property type="project" value="InterPro"/>
</dbReference>
<dbReference type="PANTHER" id="PTHR48078:SF6">
    <property type="entry name" value="L-THREONINE DEHYDRATASE CATABOLIC TDCB"/>
    <property type="match status" value="1"/>
</dbReference>
<name>A0A1Z2KV45_9ACTN</name>
<feature type="region of interest" description="Disordered" evidence="4">
    <location>
        <begin position="48"/>
        <end position="151"/>
    </location>
</feature>
<keyword evidence="2" id="KW-0663">Pyridoxal phosphate</keyword>
<organism evidence="6 7">
    <name type="scientific">Streptomyces albireticuli</name>
    <dbReference type="NCBI Taxonomy" id="1940"/>
    <lineage>
        <taxon>Bacteria</taxon>
        <taxon>Bacillati</taxon>
        <taxon>Actinomycetota</taxon>
        <taxon>Actinomycetes</taxon>
        <taxon>Kitasatosporales</taxon>
        <taxon>Streptomycetaceae</taxon>
        <taxon>Streptomyces</taxon>
    </lineage>
</organism>
<dbReference type="Proteomes" id="UP000195755">
    <property type="component" value="Chromosome"/>
</dbReference>
<evidence type="ECO:0000256" key="2">
    <source>
        <dbReference type="ARBA" id="ARBA00022898"/>
    </source>
</evidence>
<feature type="compositionally biased region" description="Basic residues" evidence="4">
    <location>
        <begin position="110"/>
        <end position="121"/>
    </location>
</feature>
<evidence type="ECO:0000256" key="1">
    <source>
        <dbReference type="ARBA" id="ARBA00001933"/>
    </source>
</evidence>
<feature type="compositionally biased region" description="Low complexity" evidence="4">
    <location>
        <begin position="122"/>
        <end position="132"/>
    </location>
</feature>
<feature type="compositionally biased region" description="Basic residues" evidence="4">
    <location>
        <begin position="134"/>
        <end position="144"/>
    </location>
</feature>
<dbReference type="GO" id="GO:0003941">
    <property type="term" value="F:L-serine ammonia-lyase activity"/>
    <property type="evidence" value="ECO:0007669"/>
    <property type="project" value="TreeGrafter"/>
</dbReference>
<protein>
    <submittedName>
        <fullName evidence="6">Threonine dehydratase</fullName>
    </submittedName>
</protein>
<accession>A0A1Z2KV45</accession>
<reference evidence="6 7" key="1">
    <citation type="submission" date="2017-06" db="EMBL/GenBank/DDBJ databases">
        <title>Streptomyces albireticuli Genome sequencing and assembly.</title>
        <authorList>
            <person name="Wang Y."/>
            <person name="Du B."/>
            <person name="Ding Y."/>
            <person name="Liu H."/>
            <person name="Hou Q."/>
            <person name="Liu K."/>
            <person name="Yao L."/>
            <person name="Wang C."/>
        </authorList>
    </citation>
    <scope>NUCLEOTIDE SEQUENCE [LARGE SCALE GENOMIC DNA]</scope>
    <source>
        <strain evidence="6 7">MDJK11</strain>
    </source>
</reference>
<dbReference type="EMBL" id="CP021744">
    <property type="protein sequence ID" value="ARZ65924.1"/>
    <property type="molecule type" value="Genomic_DNA"/>
</dbReference>
<dbReference type="InterPro" id="IPR000634">
    <property type="entry name" value="Ser/Thr_deHydtase_PyrdxlP-BS"/>
</dbReference>
<dbReference type="NCBIfam" id="NF006094">
    <property type="entry name" value="PRK08246.1"/>
    <property type="match status" value="1"/>
</dbReference>
<comment type="cofactor">
    <cofactor evidence="1">
        <name>pyridoxal 5'-phosphate</name>
        <dbReference type="ChEBI" id="CHEBI:597326"/>
    </cofactor>
</comment>
<dbReference type="GO" id="GO:0006567">
    <property type="term" value="P:L-threonine catabolic process"/>
    <property type="evidence" value="ECO:0007669"/>
    <property type="project" value="TreeGrafter"/>
</dbReference>
<dbReference type="GO" id="GO:0004794">
    <property type="term" value="F:threonine deaminase activity"/>
    <property type="evidence" value="ECO:0007669"/>
    <property type="project" value="TreeGrafter"/>
</dbReference>
<dbReference type="SUPFAM" id="SSF53686">
    <property type="entry name" value="Tryptophan synthase beta subunit-like PLP-dependent enzymes"/>
    <property type="match status" value="1"/>
</dbReference>